<sequence>MAALLALAGLNAPAVYGFATRAYHQYTISRPEYLARYGRWESVEIPERRRINTIHAALLHTGKVLLLAGSGNDAKQFAAKTFRSVLWDPATNTFTEVPTPRDLFCSGHAQLPGGRLLVAGGTARYEKLEGDVHRAGGTMIVANEYPDAPKTLPAGTVFRSPAGKIYRSQSAVVLPRARKTTAAGGQRVQISASRTPVYVEADRPGPQGATHTAARYTINGLTGADARNHYGTASKLALDKKDFQGIRHAYEFDPVAERYLPTAPMARARWYPTLAPLTDGTVLAVSGLDDMGQIINGHNEIYRPATRTWSTGPTRYFPTYPALFLTADGQLFYSGASSGYGPADRGRRPGLWDVRANTFRPVPQLAQADRSETAATVLLPPAQQQRVMILGGGGAGESPLSTGRTAIADLTSPAPRYRTGPSLGRGTRYLNAVLTPDDQLFTTGGSGDYRGKGASDHHTAQFYDPARNVFRPAADPTIGRNYHAAALLLPDGRIATFGSDPLFADAANTRAGSFEQRIEVYSPPYLYRTDRPRLLGGVSRIARGADATFTLKSATAIRTARLMRPSAVTHTTDIEQRSIALDIAQHGTRLRVNVPRSPGLVPSGWYMLTVTDARGTPSPARWLQVT</sequence>
<dbReference type="AlphaFoldDB" id="L8F2U3"/>
<protein>
    <submittedName>
        <fullName evidence="3">DUF1929 domain-containing protein</fullName>
    </submittedName>
</protein>
<dbReference type="SUPFAM" id="SSF81296">
    <property type="entry name" value="E set domains"/>
    <property type="match status" value="1"/>
</dbReference>
<dbReference type="SUPFAM" id="SSF50965">
    <property type="entry name" value="Galactose oxidase, central domain"/>
    <property type="match status" value="1"/>
</dbReference>
<dbReference type="Gene3D" id="2.60.40.10">
    <property type="entry name" value="Immunoglobulins"/>
    <property type="match status" value="1"/>
</dbReference>
<evidence type="ECO:0000259" key="2">
    <source>
        <dbReference type="Pfam" id="PF21110"/>
    </source>
</evidence>
<dbReference type="InterPro" id="IPR014756">
    <property type="entry name" value="Ig_E-set"/>
</dbReference>
<evidence type="ECO:0000313" key="4">
    <source>
        <dbReference type="Proteomes" id="UP000011074"/>
    </source>
</evidence>
<dbReference type="InterPro" id="IPR013783">
    <property type="entry name" value="Ig-like_fold"/>
</dbReference>
<feature type="domain" description="Galactose oxidase-like Early set" evidence="1">
    <location>
        <begin position="531"/>
        <end position="625"/>
    </location>
</feature>
<dbReference type="InterPro" id="IPR049305">
    <property type="entry name" value="GlxA-like_b-barrel"/>
</dbReference>
<reference evidence="3" key="2">
    <citation type="submission" date="2020-01" db="EMBL/GenBank/DDBJ databases">
        <authorList>
            <person name="Algora L."/>
            <person name="Schniete J.K."/>
            <person name="MacFadyen A."/>
            <person name="Hoskisson P.A."/>
            <person name="Hunter I.S."/>
            <person name="Herron P.R."/>
        </authorList>
    </citation>
    <scope>NUCLEOTIDE SEQUENCE</scope>
    <source>
        <strain evidence="3">ATCC 10970</strain>
    </source>
</reference>
<dbReference type="Proteomes" id="UP000011074">
    <property type="component" value="Chromosome"/>
</dbReference>
<feature type="domain" description="GlxA-like beta barrel" evidence="2">
    <location>
        <begin position="134"/>
        <end position="236"/>
    </location>
</feature>
<organism evidence="3 4">
    <name type="scientific">Streptomyces rimosus subsp. rimosus (strain ATCC 10970 / DSM 40260 / JCM 4667 / NRRL 2234)</name>
    <dbReference type="NCBI Taxonomy" id="1265868"/>
    <lineage>
        <taxon>Bacteria</taxon>
        <taxon>Bacillati</taxon>
        <taxon>Actinomycetota</taxon>
        <taxon>Actinomycetes</taxon>
        <taxon>Kitasatosporales</taxon>
        <taxon>Streptomycetaceae</taxon>
        <taxon>Streptomyces</taxon>
    </lineage>
</organism>
<accession>L8F2U3</accession>
<dbReference type="EMBL" id="CP048261">
    <property type="protein sequence ID" value="QST85623.1"/>
    <property type="molecule type" value="Genomic_DNA"/>
</dbReference>
<dbReference type="PANTHER" id="PTHR32208">
    <property type="entry name" value="SECRETED PROTEIN-RELATED"/>
    <property type="match status" value="1"/>
</dbReference>
<dbReference type="Pfam" id="PF09118">
    <property type="entry name" value="GO-like_E_set"/>
    <property type="match status" value="1"/>
</dbReference>
<evidence type="ECO:0000259" key="1">
    <source>
        <dbReference type="Pfam" id="PF09118"/>
    </source>
</evidence>
<name>L8F2U3_STRR1</name>
<dbReference type="CDD" id="cd02851">
    <property type="entry name" value="E_set_GO_C"/>
    <property type="match status" value="1"/>
</dbReference>
<dbReference type="PANTHER" id="PTHR32208:SF21">
    <property type="entry name" value="LOW QUALITY PROTEIN: ALDEHYDE OXIDASE GLOX-LIKE"/>
    <property type="match status" value="1"/>
</dbReference>
<proteinExistence type="predicted"/>
<gene>
    <name evidence="3" type="ORF">SRIM_002590</name>
</gene>
<dbReference type="GO" id="GO:0005975">
    <property type="term" value="P:carbohydrate metabolic process"/>
    <property type="evidence" value="ECO:0007669"/>
    <property type="project" value="UniProtKB-ARBA"/>
</dbReference>
<evidence type="ECO:0000313" key="3">
    <source>
        <dbReference type="EMBL" id="QST85623.1"/>
    </source>
</evidence>
<dbReference type="Pfam" id="PF21110">
    <property type="entry name" value="GlxA"/>
    <property type="match status" value="1"/>
</dbReference>
<dbReference type="InterPro" id="IPR011043">
    <property type="entry name" value="Gal_Oxase/kelch_b-propeller"/>
</dbReference>
<dbReference type="InterPro" id="IPR015202">
    <property type="entry name" value="GO-like_E_set"/>
</dbReference>
<reference evidence="3" key="3">
    <citation type="journal article" date="2021" name="bioRxiv">
        <title>Bilateral symmetry of linear streptomycete chromosomes.</title>
        <authorList>
            <person name="Algora-Gallardo L."/>
            <person name="Schniete J.K."/>
            <person name="Mark D.R."/>
            <person name="Hunter I.S."/>
            <person name="Herron P.R."/>
        </authorList>
    </citation>
    <scope>NUCLEOTIDE SEQUENCE</scope>
    <source>
        <strain evidence="3">ATCC 10970</strain>
    </source>
</reference>
<dbReference type="InterPro" id="IPR037293">
    <property type="entry name" value="Gal_Oxidase_central_sf"/>
</dbReference>
<dbReference type="Gene3D" id="2.130.10.80">
    <property type="entry name" value="Galactose oxidase/kelch, beta-propeller"/>
    <property type="match status" value="2"/>
</dbReference>
<reference evidence="3" key="1">
    <citation type="submission" date="2012-12" db="EMBL/GenBank/DDBJ databases">
        <authorList>
            <person name="Pethick F.E."/>
            <person name="MacFadyen A.C."/>
            <person name="Tang Z."/>
            <person name="Sangal V."/>
            <person name="Tze-Tze L."/>
            <person name="Chu J."/>
            <person name="Guo M."/>
            <person name="Kirby R."/>
            <person name="Hoskisson P.A."/>
            <person name="Herron P.R."/>
            <person name="Hunter I.S."/>
        </authorList>
    </citation>
    <scope>NUCLEOTIDE SEQUENCE</scope>
    <source>
        <strain evidence="3">ATCC 10970</strain>
    </source>
</reference>